<dbReference type="Proteomes" id="UP001597568">
    <property type="component" value="Unassembled WGS sequence"/>
</dbReference>
<dbReference type="PANTHER" id="PTHR30121:SF6">
    <property type="entry name" value="SLR6007 PROTEIN"/>
    <property type="match status" value="1"/>
</dbReference>
<sequence>MSKEFYKFTIQQIQDFFIDGNEVNKGDRFYIHLDMPEEVAQLMEAFKNTDGIEIFSYNYSNDKTPFQVPMFMTKSGIKVLIAGTSKNVTPDFLAKIRNNVSLQEGEFEGTALISVLNEQLETISGGSTNLLKNDMPLNIKVVHDKLVSLVAELSIDKVHAMIFKDTLKRIYRESEMYNTSFLDFAKVYEMIQKGEIEKSAYKEFGMFYDPDLTSFKGKEVESRIANNKELFSYVSDVHSYGGEQEQLEKKFTNNIIPDLKSKEWNEVEFSKVFKDAEKFNEAQKSSKIEYDENSMKIIEGHNYWDRSINDKAASRRNRHIIIFNPNFDSNLSITIPFSLSGKLQSLNKKGLNKSYVQNLTTEENIKKKNIDLTFTIEDSQKPSYIRYTFKQGDSSTLTIKFQVLILPCEPLIFEKYKTKFEVAPNKKKFICAYENDQVTLGKMNSPVKEELVLNDENPIVKIEDIEKNYVVNFDTSQFNDSGELLIKVEVNNIVIPMTLHTESIASLPIKADVISKLLREKSLNFFWNRESNRLIQGTHEYYIESTYSTFLEWENTWLEKYYFHAEADGDHLKELELDIDDRLKENYSYFIQYFINKKTISTLTYVDNEYRERAINYVKTYLTLVDEFEEEKPVLNKGIDLFKFGTIVAKDVVYLTPYHPLMVAYKLELYNMLKNEDINTNMLNRLSPDALLPLMYFDNQLYKPDNQSSLKEWQFFKPIDQVSVADANQYLAQVVQDKLKQFENHFSYLFLPQSRAPLQINVINITNDLEVVRGLINWMIERLSKKNGEKNLKILEVTIYSDGLNETAFDLLSQAQTSEEFEEMFSVKLKTNELDSDDVMNIIRNNIWFYKKEMVINDDLRYAHISFYKLETQKYYGIQNNSDMLTGISLEGIYNSVPSMKCDSMYKSGFGTKGYDIESSELLLNTAEKVNELTANIKDNGGMSGYRKKQSTVSNIGAMDYEKIKLLFKHSNWVTFIDPGVDLEFFKRVDDNLVIIHYSDQYSSSSRYDAITVTNKTKQYATVIKEYLLEKEVESTEQQITNAITTFNTFNGEWLLRIIGSNGEYGREKLSLASAIKYTLSYFEHSKIMWVPISLEEILRVVGVYHLSKNDGIFTAKNLGVSGETSDDLLLIGLEQHNGKCKLHFYPVEVKIGHNNPDVLKKATNQIEKTYKIFQDVLVNSDKESFTTKFYENFFIQLFIANAKKLQNSGLWPEKNYEINDELHSKLLKRDVEFSNSLTKYIGKGTIVSFKKDADCRSAVRDIETNIMSLNLTMNDGYSGIIKTFEELRVFIQEESSDFSKAELLNVKYNPDYVEKIVEPTKYSLSTDGTVYKQAPIQEEADSLITVNIEVENSTVSTETKVDLTTDEGPVQEQEPVQEPVQESVQESIALVKEEVINENFVIEEQKNSKKPFDLETVRVEIGEVEDQDQKVFWEYGKYGAGAITNRHLLISGASGNGKTYLMQCLLLELSKQGVSSIVVDYTDSFLKNQLDSVFVEELGERLKQRSVIKDKLPINPFKRYQEDVLGDGDYQSQSDVDIAERVKSIFSAVYKLGAQQENLIYELVLRGLNRYGDEMSLSSLRVLLEEEDSSTAGTTLSKIAPLIDRNPFVTTESIDWKEHLETEGDVFIIQLKGYTRQVQLLIVEFILWDLWYFATIHGNQNKPLSIVMDEAQNLDHREGSPSAYMLTEGRKFGISGWYATQSLSTLQNDELIRLQNAATKLYFNPPASEIPTITKFISSDKAQRDEWKERLVALQKGQCIFSGATMQNGELSPNLNVKLNISSLESRIIRFKD</sequence>
<dbReference type="InterPro" id="IPR027417">
    <property type="entry name" value="P-loop_NTPase"/>
</dbReference>
<dbReference type="InterPro" id="IPR002789">
    <property type="entry name" value="HerA_central"/>
</dbReference>
<keyword evidence="4" id="KW-1185">Reference proteome</keyword>
<dbReference type="InterPro" id="IPR051162">
    <property type="entry name" value="T4SS_component"/>
</dbReference>
<comment type="caution">
    <text evidence="3">The sequence shown here is derived from an EMBL/GenBank/DDBJ whole genome shotgun (WGS) entry which is preliminary data.</text>
</comment>
<feature type="domain" description="Helicase HerA central" evidence="2">
    <location>
        <begin position="1444"/>
        <end position="1648"/>
    </location>
</feature>
<dbReference type="EMBL" id="JBHUOR010000037">
    <property type="protein sequence ID" value="MFD2868219.1"/>
    <property type="molecule type" value="Genomic_DNA"/>
</dbReference>
<dbReference type="Pfam" id="PF01935">
    <property type="entry name" value="DUF87"/>
    <property type="match status" value="1"/>
</dbReference>
<feature type="region of interest" description="Disordered" evidence="1">
    <location>
        <begin position="1358"/>
        <end position="1380"/>
    </location>
</feature>
<organism evidence="3 4">
    <name type="scientific">Kurthia populi</name>
    <dbReference type="NCBI Taxonomy" id="1562132"/>
    <lineage>
        <taxon>Bacteria</taxon>
        <taxon>Bacillati</taxon>
        <taxon>Bacillota</taxon>
        <taxon>Bacilli</taxon>
        <taxon>Bacillales</taxon>
        <taxon>Caryophanaceae</taxon>
        <taxon>Kurthia</taxon>
    </lineage>
</organism>
<dbReference type="CDD" id="cd01127">
    <property type="entry name" value="TrwB_TraG_TraD_VirD4"/>
    <property type="match status" value="1"/>
</dbReference>
<reference evidence="4" key="1">
    <citation type="journal article" date="2019" name="Int. J. Syst. Evol. Microbiol.">
        <title>The Global Catalogue of Microorganisms (GCM) 10K type strain sequencing project: providing services to taxonomists for standard genome sequencing and annotation.</title>
        <authorList>
            <consortium name="The Broad Institute Genomics Platform"/>
            <consortium name="The Broad Institute Genome Sequencing Center for Infectious Disease"/>
            <person name="Wu L."/>
            <person name="Ma J."/>
        </authorList>
    </citation>
    <scope>NUCLEOTIDE SEQUENCE [LARGE SCALE GENOMIC DNA]</scope>
    <source>
        <strain evidence="4">KCTC 33522</strain>
    </source>
</reference>
<evidence type="ECO:0000313" key="4">
    <source>
        <dbReference type="Proteomes" id="UP001597568"/>
    </source>
</evidence>
<dbReference type="RefSeq" id="WP_380147333.1">
    <property type="nucleotide sequence ID" value="NZ_JBHUOR010000037.1"/>
</dbReference>
<evidence type="ECO:0000313" key="3">
    <source>
        <dbReference type="EMBL" id="MFD2868219.1"/>
    </source>
</evidence>
<dbReference type="Gene3D" id="3.40.50.300">
    <property type="entry name" value="P-loop containing nucleotide triphosphate hydrolases"/>
    <property type="match status" value="2"/>
</dbReference>
<dbReference type="PANTHER" id="PTHR30121">
    <property type="entry name" value="UNCHARACTERIZED PROTEIN YJGR-RELATED"/>
    <property type="match status" value="1"/>
</dbReference>
<protein>
    <submittedName>
        <fullName evidence="3">DNA phosphorothioation-dependent restriction protein DptH</fullName>
    </submittedName>
</protein>
<accession>A0ABW5XZQ4</accession>
<proteinExistence type="predicted"/>
<gene>
    <name evidence="3" type="primary">dptH</name>
    <name evidence="3" type="ORF">ACFSY7_06890</name>
</gene>
<evidence type="ECO:0000259" key="2">
    <source>
        <dbReference type="Pfam" id="PF01935"/>
    </source>
</evidence>
<dbReference type="NCBIfam" id="TIGR03237">
    <property type="entry name" value="dnd_assoc_2"/>
    <property type="match status" value="1"/>
</dbReference>
<dbReference type="SUPFAM" id="SSF52540">
    <property type="entry name" value="P-loop containing nucleoside triphosphate hydrolases"/>
    <property type="match status" value="1"/>
</dbReference>
<evidence type="ECO:0000256" key="1">
    <source>
        <dbReference type="SAM" id="MobiDB-lite"/>
    </source>
</evidence>
<feature type="compositionally biased region" description="Low complexity" evidence="1">
    <location>
        <begin position="1371"/>
        <end position="1380"/>
    </location>
</feature>
<name>A0ABW5XZQ4_9BACL</name>
<dbReference type="InterPro" id="IPR017646">
    <property type="entry name" value="Dnd_assoc_2"/>
</dbReference>